<dbReference type="PROSITE" id="PS50181">
    <property type="entry name" value="FBOX"/>
    <property type="match status" value="1"/>
</dbReference>
<accession>A0A1Y2HU12</accession>
<dbReference type="SUPFAM" id="SSF52047">
    <property type="entry name" value="RNI-like"/>
    <property type="match status" value="1"/>
</dbReference>
<dbReference type="InterPro" id="IPR032675">
    <property type="entry name" value="LRR_dom_sf"/>
</dbReference>
<dbReference type="InterPro" id="IPR001810">
    <property type="entry name" value="F-box_dom"/>
</dbReference>
<proteinExistence type="predicted"/>
<feature type="domain" description="F-box" evidence="2">
    <location>
        <begin position="28"/>
        <end position="84"/>
    </location>
</feature>
<keyword evidence="4" id="KW-1185">Reference proteome</keyword>
<evidence type="ECO:0000259" key="2">
    <source>
        <dbReference type="PROSITE" id="PS50181"/>
    </source>
</evidence>
<feature type="region of interest" description="Disordered" evidence="1">
    <location>
        <begin position="1"/>
        <end position="22"/>
    </location>
</feature>
<dbReference type="Proteomes" id="UP000193411">
    <property type="component" value="Unassembled WGS sequence"/>
</dbReference>
<dbReference type="InterPro" id="IPR036047">
    <property type="entry name" value="F-box-like_dom_sf"/>
</dbReference>
<dbReference type="Pfam" id="PF00646">
    <property type="entry name" value="F-box"/>
    <property type="match status" value="1"/>
</dbReference>
<comment type="caution">
    <text evidence="3">The sequence shown here is derived from an EMBL/GenBank/DDBJ whole genome shotgun (WGS) entry which is preliminary data.</text>
</comment>
<dbReference type="Gene3D" id="3.80.10.10">
    <property type="entry name" value="Ribonuclease Inhibitor"/>
    <property type="match status" value="1"/>
</dbReference>
<evidence type="ECO:0000256" key="1">
    <source>
        <dbReference type="SAM" id="MobiDB-lite"/>
    </source>
</evidence>
<dbReference type="AlphaFoldDB" id="A0A1Y2HU12"/>
<organism evidence="3 4">
    <name type="scientific">Catenaria anguillulae PL171</name>
    <dbReference type="NCBI Taxonomy" id="765915"/>
    <lineage>
        <taxon>Eukaryota</taxon>
        <taxon>Fungi</taxon>
        <taxon>Fungi incertae sedis</taxon>
        <taxon>Blastocladiomycota</taxon>
        <taxon>Blastocladiomycetes</taxon>
        <taxon>Blastocladiales</taxon>
        <taxon>Catenariaceae</taxon>
        <taxon>Catenaria</taxon>
    </lineage>
</organism>
<dbReference type="EMBL" id="MCFL01000010">
    <property type="protein sequence ID" value="ORZ37989.1"/>
    <property type="molecule type" value="Genomic_DNA"/>
</dbReference>
<gene>
    <name evidence="3" type="ORF">BCR44DRAFT_1015167</name>
</gene>
<name>A0A1Y2HU12_9FUNG</name>
<dbReference type="SUPFAM" id="SSF81383">
    <property type="entry name" value="F-box domain"/>
    <property type="match status" value="1"/>
</dbReference>
<reference evidence="3 4" key="1">
    <citation type="submission" date="2016-07" db="EMBL/GenBank/DDBJ databases">
        <title>Pervasive Adenine N6-methylation of Active Genes in Fungi.</title>
        <authorList>
            <consortium name="DOE Joint Genome Institute"/>
            <person name="Mondo S.J."/>
            <person name="Dannebaum R.O."/>
            <person name="Kuo R.C."/>
            <person name="Labutti K."/>
            <person name="Haridas S."/>
            <person name="Kuo A."/>
            <person name="Salamov A."/>
            <person name="Ahrendt S.R."/>
            <person name="Lipzen A."/>
            <person name="Sullivan W."/>
            <person name="Andreopoulos W.B."/>
            <person name="Clum A."/>
            <person name="Lindquist E."/>
            <person name="Daum C."/>
            <person name="Ramamoorthy G.K."/>
            <person name="Gryganskyi A."/>
            <person name="Culley D."/>
            <person name="Magnuson J.K."/>
            <person name="James T.Y."/>
            <person name="O'Malley M.A."/>
            <person name="Stajich J.E."/>
            <person name="Spatafora J.W."/>
            <person name="Visel A."/>
            <person name="Grigoriev I.V."/>
        </authorList>
    </citation>
    <scope>NUCLEOTIDE SEQUENCE [LARGE SCALE GENOMIC DNA]</scope>
    <source>
        <strain evidence="3 4">PL171</strain>
    </source>
</reference>
<sequence length="364" mass="40026">MTTTMASIPTTPPLCDLTNRDQDTGKTPTRLLDVPFDLLLQITRLLPIKDALSFALVCHQLYSPAAHRIFSEPYVQSTQILDRLLASLAIANQHASKHSEARTLVRHVSLSLRVAQLDCNQLERLVAACPRLHSVSIRDVATAHHWAPPSPGHSGPLATLKIESLLSLVPQLTHLSLSQIDPLDTPHLITHVATHCKHLSSLTLNQCVTLPNDALTWQSSILALHKLAPHLKSLAIHVDSGARTARTTQEALAIVLRDFHCPSLRALKLAAYKFVIGSLEQQDVAAGLLAGLLTRHPALVRLHLEQFVSFDIVDWVKDGIIAAWKVPQGVRGPRRKVVVDREVKREVKARIKQACDGVVVEVAH</sequence>
<protein>
    <recommendedName>
        <fullName evidence="2">F-box domain-containing protein</fullName>
    </recommendedName>
</protein>
<evidence type="ECO:0000313" key="3">
    <source>
        <dbReference type="EMBL" id="ORZ37989.1"/>
    </source>
</evidence>
<evidence type="ECO:0000313" key="4">
    <source>
        <dbReference type="Proteomes" id="UP000193411"/>
    </source>
</evidence>